<accession>A0A0A9H4I5</accession>
<evidence type="ECO:0000256" key="1">
    <source>
        <dbReference type="SAM" id="Phobius"/>
    </source>
</evidence>
<name>A0A0A9H4I5_ARUDO</name>
<organism evidence="2">
    <name type="scientific">Arundo donax</name>
    <name type="common">Giant reed</name>
    <name type="synonym">Donax arundinaceus</name>
    <dbReference type="NCBI Taxonomy" id="35708"/>
    <lineage>
        <taxon>Eukaryota</taxon>
        <taxon>Viridiplantae</taxon>
        <taxon>Streptophyta</taxon>
        <taxon>Embryophyta</taxon>
        <taxon>Tracheophyta</taxon>
        <taxon>Spermatophyta</taxon>
        <taxon>Magnoliopsida</taxon>
        <taxon>Liliopsida</taxon>
        <taxon>Poales</taxon>
        <taxon>Poaceae</taxon>
        <taxon>PACMAD clade</taxon>
        <taxon>Arundinoideae</taxon>
        <taxon>Arundineae</taxon>
        <taxon>Arundo</taxon>
    </lineage>
</organism>
<reference evidence="2" key="2">
    <citation type="journal article" date="2015" name="Data Brief">
        <title>Shoot transcriptome of the giant reed, Arundo donax.</title>
        <authorList>
            <person name="Barrero R.A."/>
            <person name="Guerrero F.D."/>
            <person name="Moolhuijzen P."/>
            <person name="Goolsby J.A."/>
            <person name="Tidwell J."/>
            <person name="Bellgard S.E."/>
            <person name="Bellgard M.I."/>
        </authorList>
    </citation>
    <scope>NUCLEOTIDE SEQUENCE</scope>
    <source>
        <tissue evidence="2">Shoot tissue taken approximately 20 cm above the soil surface</tissue>
    </source>
</reference>
<sequence length="113" mass="12711">MIALHNTTWICQMGTSSNMGSIRHILKLQWTLVIACLAGLCTLTFGLFLRTCFPSSALTFSLRSVMTPIRSLPDGRSFCSSSFSLWFSSASLFSHCPSDYQELQRQKRLLQKP</sequence>
<feature type="transmembrane region" description="Helical" evidence="1">
    <location>
        <begin position="28"/>
        <end position="49"/>
    </location>
</feature>
<protein>
    <submittedName>
        <fullName evidence="2">Uncharacterized protein</fullName>
    </submittedName>
</protein>
<keyword evidence="1" id="KW-0472">Membrane</keyword>
<dbReference type="AlphaFoldDB" id="A0A0A9H4I5"/>
<proteinExistence type="predicted"/>
<evidence type="ECO:0000313" key="2">
    <source>
        <dbReference type="EMBL" id="JAE31642.1"/>
    </source>
</evidence>
<dbReference type="EMBL" id="GBRH01166254">
    <property type="protein sequence ID" value="JAE31642.1"/>
    <property type="molecule type" value="Transcribed_RNA"/>
</dbReference>
<keyword evidence="1" id="KW-1133">Transmembrane helix</keyword>
<keyword evidence="1" id="KW-0812">Transmembrane</keyword>
<reference evidence="2" key="1">
    <citation type="submission" date="2014-09" db="EMBL/GenBank/DDBJ databases">
        <authorList>
            <person name="Magalhaes I.L.F."/>
            <person name="Oliveira U."/>
            <person name="Santos F.R."/>
            <person name="Vidigal T.H.D.A."/>
            <person name="Brescovit A.D."/>
            <person name="Santos A.J."/>
        </authorList>
    </citation>
    <scope>NUCLEOTIDE SEQUENCE</scope>
    <source>
        <tissue evidence="2">Shoot tissue taken approximately 20 cm above the soil surface</tissue>
    </source>
</reference>